<keyword evidence="4" id="KW-1185">Reference proteome</keyword>
<reference evidence="3 4" key="2">
    <citation type="submission" date="2021-01" db="EMBL/GenBank/DDBJ databases">
        <title>Genomic Encyclopedia of Type Strains, Phase IV (KMG-IV): sequencing the most valuable type-strain genomes for metagenomic binning, comparative biology and taxonomic classification.</title>
        <authorList>
            <person name="Goeker M."/>
        </authorList>
    </citation>
    <scope>NUCLEOTIDE SEQUENCE [LARGE SCALE GENOMIC DNA]</scope>
    <source>
        <strain evidence="3 4">DSM 6130</strain>
    </source>
</reference>
<gene>
    <name evidence="2" type="ORF">GCM10008170_24060</name>
    <name evidence="3" type="ORF">JOD31_002423</name>
</gene>
<dbReference type="EMBL" id="JAFBCY010000003">
    <property type="protein sequence ID" value="MBM7852181.1"/>
    <property type="molecule type" value="Genomic_DNA"/>
</dbReference>
<organism evidence="2 5">
    <name type="scientific">Methylopila capsulata</name>
    <dbReference type="NCBI Taxonomy" id="61654"/>
    <lineage>
        <taxon>Bacteria</taxon>
        <taxon>Pseudomonadati</taxon>
        <taxon>Pseudomonadota</taxon>
        <taxon>Alphaproteobacteria</taxon>
        <taxon>Hyphomicrobiales</taxon>
        <taxon>Methylopilaceae</taxon>
        <taxon>Methylopila</taxon>
    </lineage>
</organism>
<feature type="signal peptide" evidence="1">
    <location>
        <begin position="1"/>
        <end position="28"/>
    </location>
</feature>
<accession>A0A9W6ITT1</accession>
<evidence type="ECO:0000313" key="2">
    <source>
        <dbReference type="EMBL" id="GLK56387.1"/>
    </source>
</evidence>
<evidence type="ECO:0000313" key="3">
    <source>
        <dbReference type="EMBL" id="MBM7852181.1"/>
    </source>
</evidence>
<evidence type="ECO:0000256" key="1">
    <source>
        <dbReference type="SAM" id="SignalP"/>
    </source>
</evidence>
<keyword evidence="1" id="KW-0732">Signal</keyword>
<protein>
    <recommendedName>
        <fullName evidence="6">Transporter</fullName>
    </recommendedName>
</protein>
<reference evidence="2" key="1">
    <citation type="journal article" date="2014" name="Int. J. Syst. Evol. Microbiol.">
        <title>Complete genome sequence of Corynebacterium casei LMG S-19264T (=DSM 44701T), isolated from a smear-ripened cheese.</title>
        <authorList>
            <consortium name="US DOE Joint Genome Institute (JGI-PGF)"/>
            <person name="Walter F."/>
            <person name="Albersmeier A."/>
            <person name="Kalinowski J."/>
            <person name="Ruckert C."/>
        </authorList>
    </citation>
    <scope>NUCLEOTIDE SEQUENCE</scope>
    <source>
        <strain evidence="2">VKM B-1606</strain>
    </source>
</reference>
<evidence type="ECO:0008006" key="6">
    <source>
        <dbReference type="Google" id="ProtNLM"/>
    </source>
</evidence>
<dbReference type="RefSeq" id="WP_204950602.1">
    <property type="nucleotide sequence ID" value="NZ_BSFF01000003.1"/>
</dbReference>
<dbReference type="InterPro" id="IPR025737">
    <property type="entry name" value="FApF"/>
</dbReference>
<reference evidence="2" key="3">
    <citation type="submission" date="2023-01" db="EMBL/GenBank/DDBJ databases">
        <authorList>
            <person name="Sun Q."/>
            <person name="Evtushenko L."/>
        </authorList>
    </citation>
    <scope>NUCLEOTIDE SEQUENCE</scope>
    <source>
        <strain evidence="2">VKM B-1606</strain>
    </source>
</reference>
<dbReference type="Proteomes" id="UP000758856">
    <property type="component" value="Unassembled WGS sequence"/>
</dbReference>
<dbReference type="Proteomes" id="UP001143400">
    <property type="component" value="Unassembled WGS sequence"/>
</dbReference>
<evidence type="ECO:0000313" key="5">
    <source>
        <dbReference type="Proteomes" id="UP001143400"/>
    </source>
</evidence>
<feature type="chain" id="PRO_5040828792" description="Transporter" evidence="1">
    <location>
        <begin position="29"/>
        <end position="300"/>
    </location>
</feature>
<dbReference type="Pfam" id="PF13557">
    <property type="entry name" value="Phenol_MetA_deg"/>
    <property type="match status" value="1"/>
</dbReference>
<comment type="caution">
    <text evidence="2">The sequence shown here is derived from an EMBL/GenBank/DDBJ whole genome shotgun (WGS) entry which is preliminary data.</text>
</comment>
<evidence type="ECO:0000313" key="4">
    <source>
        <dbReference type="Proteomes" id="UP000758856"/>
    </source>
</evidence>
<dbReference type="EMBL" id="BSFF01000003">
    <property type="protein sequence ID" value="GLK56387.1"/>
    <property type="molecule type" value="Genomic_DNA"/>
</dbReference>
<sequence length="300" mass="32247">MTMTPVKALGAALSATAVVLMSSLPSYAVDVNSTDYIPAPTGATVALSYTTFTTRSSFKPVGGAEIKDGTKLNSLVETLRFVHYMDVGGFTVAPQVLLPFGGLFDGKLGGAHLDSAKGMADPILAAPVWLLNDAEAGRYFAITPYLFVPLGAYDAGETLNLGENRWKFDMQAGYVHTAGPFTLQLNGDVVWYGANKDAVARGSGRLTQDETYQFQGWLSYAPPSDSTLRVALGYSKLWGGEQKLDGVSNGSATKADQIRFEVSKFLTPDFQVLGLLQHDLDAKGSFREDLRATIRLLKVL</sequence>
<name>A0A9W6ITT1_9HYPH</name>
<dbReference type="AlphaFoldDB" id="A0A9W6ITT1"/>
<proteinExistence type="predicted"/>